<comment type="caution">
    <text evidence="8">The sequence shown here is derived from an EMBL/GenBank/DDBJ whole genome shotgun (WGS) entry which is preliminary data.</text>
</comment>
<dbReference type="GO" id="GO:0007234">
    <property type="term" value="P:osmosensory signaling via phosphorelay pathway"/>
    <property type="evidence" value="ECO:0007669"/>
    <property type="project" value="TreeGrafter"/>
</dbReference>
<dbReference type="eggNOG" id="COG4251">
    <property type="taxonomic scope" value="Bacteria"/>
</dbReference>
<sequence>MSVSGPDFEDMVNNAPCGYVTLHPNGRIEHVNPTLLAWSGHPADQMVGKRFTDFLTMPGRIYYETHIAPLLRMQGFFNEFAIDMVTAAGEPLHMIANANERRDADGKLLLIRLALIKATDRRRYEQELLAGRELAIAAERATQEVLLLEHETSELREQFIAVLGHDLRNPLASISAGARLLGRTVQNEKEQQIVAMMQTTVMRMASMIDNVLDFARGRLGGGITLEYDAKGPLEPVLAQVIDELRLASPGRVIEFEFAVDGPVNCDRIRIGQLLSNLLGNAVTHGTANKPITVHAETRNGLFELWVANAGEAIPQTVMDKLFEPFFRGKARASKQGLGLGLYIASQIAKAHGGALTVASTPAETRFSFSMPLA</sequence>
<keyword evidence="6" id="KW-0472">Membrane</keyword>
<evidence type="ECO:0000313" key="9">
    <source>
        <dbReference type="Proteomes" id="UP000030377"/>
    </source>
</evidence>
<dbReference type="RefSeq" id="WP_018642503.1">
    <property type="nucleotide sequence ID" value="NZ_CP126005.1"/>
</dbReference>
<evidence type="ECO:0000256" key="4">
    <source>
        <dbReference type="ARBA" id="ARBA00022679"/>
    </source>
</evidence>
<evidence type="ECO:0000256" key="1">
    <source>
        <dbReference type="ARBA" id="ARBA00000085"/>
    </source>
</evidence>
<dbReference type="InterPro" id="IPR003661">
    <property type="entry name" value="HisK_dim/P_dom"/>
</dbReference>
<proteinExistence type="predicted"/>
<dbReference type="PROSITE" id="PS50109">
    <property type="entry name" value="HIS_KIN"/>
    <property type="match status" value="1"/>
</dbReference>
<dbReference type="Gene3D" id="3.30.450.20">
    <property type="entry name" value="PAS domain"/>
    <property type="match status" value="1"/>
</dbReference>
<dbReference type="Pfam" id="PF13426">
    <property type="entry name" value="PAS_9"/>
    <property type="match status" value="1"/>
</dbReference>
<dbReference type="PANTHER" id="PTHR42878:SF13">
    <property type="entry name" value="HISTIDINE KINASE"/>
    <property type="match status" value="1"/>
</dbReference>
<evidence type="ECO:0000256" key="3">
    <source>
        <dbReference type="ARBA" id="ARBA00022553"/>
    </source>
</evidence>
<dbReference type="NCBIfam" id="TIGR00229">
    <property type="entry name" value="sensory_box"/>
    <property type="match status" value="1"/>
</dbReference>
<dbReference type="InterPro" id="IPR036890">
    <property type="entry name" value="HATPase_C_sf"/>
</dbReference>
<dbReference type="SUPFAM" id="SSF55874">
    <property type="entry name" value="ATPase domain of HSP90 chaperone/DNA topoisomerase II/histidine kinase"/>
    <property type="match status" value="1"/>
</dbReference>
<dbReference type="PANTHER" id="PTHR42878">
    <property type="entry name" value="TWO-COMPONENT HISTIDINE KINASE"/>
    <property type="match status" value="1"/>
</dbReference>
<dbReference type="SMART" id="SM00387">
    <property type="entry name" value="HATPase_c"/>
    <property type="match status" value="1"/>
</dbReference>
<keyword evidence="3" id="KW-0597">Phosphoprotein</keyword>
<dbReference type="CDD" id="cd00082">
    <property type="entry name" value="HisKA"/>
    <property type="match status" value="1"/>
</dbReference>
<dbReference type="GO" id="GO:0030295">
    <property type="term" value="F:protein kinase activator activity"/>
    <property type="evidence" value="ECO:0007669"/>
    <property type="project" value="TreeGrafter"/>
</dbReference>
<reference evidence="8 9" key="1">
    <citation type="submission" date="2014-09" db="EMBL/GenBank/DDBJ databases">
        <title>Draft genome of Bradyrhizobium japonicum Is-34.</title>
        <authorList>
            <person name="Tsurumaru H."/>
            <person name="Yamakawa T."/>
            <person name="Hashimoto S."/>
            <person name="Okizaki K."/>
            <person name="Kanesaki Y."/>
            <person name="Yoshikawa H."/>
            <person name="Yajima S."/>
        </authorList>
    </citation>
    <scope>NUCLEOTIDE SEQUENCE [LARGE SCALE GENOMIC DNA]</scope>
    <source>
        <strain evidence="8 9">Is-34</strain>
    </source>
</reference>
<dbReference type="GO" id="GO:0000156">
    <property type="term" value="F:phosphorelay response regulator activity"/>
    <property type="evidence" value="ECO:0007669"/>
    <property type="project" value="TreeGrafter"/>
</dbReference>
<dbReference type="PRINTS" id="PR00344">
    <property type="entry name" value="BCTRLSENSOR"/>
</dbReference>
<dbReference type="Pfam" id="PF02518">
    <property type="entry name" value="HATPase_c"/>
    <property type="match status" value="1"/>
</dbReference>
<dbReference type="CDD" id="cd00075">
    <property type="entry name" value="HATPase"/>
    <property type="match status" value="1"/>
</dbReference>
<evidence type="ECO:0000256" key="5">
    <source>
        <dbReference type="ARBA" id="ARBA00022777"/>
    </source>
</evidence>
<evidence type="ECO:0000256" key="2">
    <source>
        <dbReference type="ARBA" id="ARBA00012438"/>
    </source>
</evidence>
<dbReference type="InterPro" id="IPR036097">
    <property type="entry name" value="HisK_dim/P_sf"/>
</dbReference>
<dbReference type="SMART" id="SM00091">
    <property type="entry name" value="PAS"/>
    <property type="match status" value="1"/>
</dbReference>
<dbReference type="AlphaFoldDB" id="A0A0A3Y803"/>
<dbReference type="SMART" id="SM00388">
    <property type="entry name" value="HisKA"/>
    <property type="match status" value="1"/>
</dbReference>
<dbReference type="InterPro" id="IPR035965">
    <property type="entry name" value="PAS-like_dom_sf"/>
</dbReference>
<dbReference type="InterPro" id="IPR005467">
    <property type="entry name" value="His_kinase_dom"/>
</dbReference>
<evidence type="ECO:0000259" key="7">
    <source>
        <dbReference type="PROSITE" id="PS50109"/>
    </source>
</evidence>
<dbReference type="InterPro" id="IPR003594">
    <property type="entry name" value="HATPase_dom"/>
</dbReference>
<dbReference type="GO" id="GO:0016020">
    <property type="term" value="C:membrane"/>
    <property type="evidence" value="ECO:0007669"/>
    <property type="project" value="UniProtKB-SubCell"/>
</dbReference>
<dbReference type="InterPro" id="IPR000014">
    <property type="entry name" value="PAS"/>
</dbReference>
<dbReference type="Pfam" id="PF00512">
    <property type="entry name" value="HisKA"/>
    <property type="match status" value="1"/>
</dbReference>
<evidence type="ECO:0000313" key="8">
    <source>
        <dbReference type="EMBL" id="KGT81684.1"/>
    </source>
</evidence>
<feature type="domain" description="Histidine kinase" evidence="7">
    <location>
        <begin position="162"/>
        <end position="373"/>
    </location>
</feature>
<evidence type="ECO:0000256" key="6">
    <source>
        <dbReference type="ARBA" id="ARBA00023136"/>
    </source>
</evidence>
<dbReference type="EC" id="2.7.13.3" evidence="2"/>
<dbReference type="CDD" id="cd00130">
    <property type="entry name" value="PAS"/>
    <property type="match status" value="1"/>
</dbReference>
<dbReference type="SUPFAM" id="SSF55785">
    <property type="entry name" value="PYP-like sensor domain (PAS domain)"/>
    <property type="match status" value="1"/>
</dbReference>
<dbReference type="InterPro" id="IPR004358">
    <property type="entry name" value="Sig_transdc_His_kin-like_C"/>
</dbReference>
<dbReference type="Proteomes" id="UP000030377">
    <property type="component" value="Unassembled WGS sequence"/>
</dbReference>
<organism evidence="8 9">
    <name type="scientific">Bradyrhizobium japonicum</name>
    <dbReference type="NCBI Taxonomy" id="375"/>
    <lineage>
        <taxon>Bacteria</taxon>
        <taxon>Pseudomonadati</taxon>
        <taxon>Pseudomonadota</taxon>
        <taxon>Alphaproteobacteria</taxon>
        <taxon>Hyphomicrobiales</taxon>
        <taxon>Nitrobacteraceae</taxon>
        <taxon>Bradyrhizobium</taxon>
    </lineage>
</organism>
<gene>
    <name evidence="8" type="ORF">MA20_02830</name>
</gene>
<dbReference type="GO" id="GO:0000155">
    <property type="term" value="F:phosphorelay sensor kinase activity"/>
    <property type="evidence" value="ECO:0007669"/>
    <property type="project" value="InterPro"/>
</dbReference>
<protein>
    <recommendedName>
        <fullName evidence="2">histidine kinase</fullName>
        <ecNumber evidence="2">2.7.13.3</ecNumber>
    </recommendedName>
</protein>
<name>A0A0A3Y803_BRAJP</name>
<dbReference type="Gene3D" id="1.10.287.130">
    <property type="match status" value="1"/>
</dbReference>
<dbReference type="Gene3D" id="3.30.565.10">
    <property type="entry name" value="Histidine kinase-like ATPase, C-terminal domain"/>
    <property type="match status" value="1"/>
</dbReference>
<comment type="catalytic activity">
    <reaction evidence="1">
        <text>ATP + protein L-histidine = ADP + protein N-phospho-L-histidine.</text>
        <dbReference type="EC" id="2.7.13.3"/>
    </reaction>
</comment>
<dbReference type="InterPro" id="IPR050351">
    <property type="entry name" value="BphY/WalK/GraS-like"/>
</dbReference>
<dbReference type="SUPFAM" id="SSF47384">
    <property type="entry name" value="Homodimeric domain of signal transducing histidine kinase"/>
    <property type="match status" value="1"/>
</dbReference>
<keyword evidence="5 8" id="KW-0418">Kinase</keyword>
<dbReference type="EMBL" id="JRPN01000001">
    <property type="protein sequence ID" value="KGT81684.1"/>
    <property type="molecule type" value="Genomic_DNA"/>
</dbReference>
<accession>A0A0A3Y803</accession>
<keyword evidence="4" id="KW-0808">Transferase</keyword>